<name>A0ABU1RUG8_9GAMM</name>
<evidence type="ECO:0000256" key="1">
    <source>
        <dbReference type="SAM" id="SignalP"/>
    </source>
</evidence>
<dbReference type="Pfam" id="PF07396">
    <property type="entry name" value="Porin_O_P"/>
    <property type="match status" value="1"/>
</dbReference>
<organism evidence="2 3">
    <name type="scientific">Pseudoxanthomonas sacheonensis</name>
    <dbReference type="NCBI Taxonomy" id="443615"/>
    <lineage>
        <taxon>Bacteria</taxon>
        <taxon>Pseudomonadati</taxon>
        <taxon>Pseudomonadota</taxon>
        <taxon>Gammaproteobacteria</taxon>
        <taxon>Lysobacterales</taxon>
        <taxon>Lysobacteraceae</taxon>
        <taxon>Pseudoxanthomonas</taxon>
    </lineage>
</organism>
<dbReference type="Proteomes" id="UP001254759">
    <property type="component" value="Unassembled WGS sequence"/>
</dbReference>
<proteinExistence type="predicted"/>
<keyword evidence="3" id="KW-1185">Reference proteome</keyword>
<sequence>MTSPRARLLPAVSILLPAASVLLLACAASAQAADAENEDNVTGKLGGRLHWDIADFDNDTRGAPNANDSDLRALWLDLSGKFYGLNYKLEADFSGDEVLAKDVYVSKKFAPGTLTVGQFKQYFSLDDRISSNHMTFIERSYLVQNLAPTYRLGAAWLTARDGYTVGGSIYSLESIDVWQTEGLAVAARGTYAPWREEGKVLHFGLSLAHEDYDHPGADGASALRIRPRPAGIFSDNSRVTLADFSQGRDTRVDKYSLELAAVKGPWTFQGEAGGARFDDGQQEARLSTGYAQVAWMLTGEVRPYDAKAGRFGRINPQGRAGAWELALRYDTISGRQRPDGEPLLRDVQVSSLTAGVNWYPRPHLRLMLNWIDSRNRDRLQDLTLDRTRALVGRVQIDF</sequence>
<evidence type="ECO:0000313" key="3">
    <source>
        <dbReference type="Proteomes" id="UP001254759"/>
    </source>
</evidence>
<dbReference type="InterPro" id="IPR023614">
    <property type="entry name" value="Porin_dom_sf"/>
</dbReference>
<dbReference type="InterPro" id="IPR010870">
    <property type="entry name" value="Porin_O/P"/>
</dbReference>
<accession>A0ABU1RUG8</accession>
<dbReference type="Gene3D" id="2.40.160.10">
    <property type="entry name" value="Porin"/>
    <property type="match status" value="1"/>
</dbReference>
<protein>
    <submittedName>
        <fullName evidence="2">Phosphate-selective porin OprO/OprP</fullName>
    </submittedName>
</protein>
<comment type="caution">
    <text evidence="2">The sequence shown here is derived from an EMBL/GenBank/DDBJ whole genome shotgun (WGS) entry which is preliminary data.</text>
</comment>
<feature type="chain" id="PRO_5046200267" evidence="1">
    <location>
        <begin position="33"/>
        <end position="398"/>
    </location>
</feature>
<evidence type="ECO:0000313" key="2">
    <source>
        <dbReference type="EMBL" id="MDR6841565.1"/>
    </source>
</evidence>
<reference evidence="2 3" key="1">
    <citation type="submission" date="2023-07" db="EMBL/GenBank/DDBJ databases">
        <title>Sorghum-associated microbial communities from plants grown in Nebraska, USA.</title>
        <authorList>
            <person name="Schachtman D."/>
        </authorList>
    </citation>
    <scope>NUCLEOTIDE SEQUENCE [LARGE SCALE GENOMIC DNA]</scope>
    <source>
        <strain evidence="2 3">BE107</strain>
    </source>
</reference>
<keyword evidence="1" id="KW-0732">Signal</keyword>
<dbReference type="EMBL" id="JAVDTT010000002">
    <property type="protein sequence ID" value="MDR6841565.1"/>
    <property type="molecule type" value="Genomic_DNA"/>
</dbReference>
<dbReference type="SUPFAM" id="SSF56935">
    <property type="entry name" value="Porins"/>
    <property type="match status" value="1"/>
</dbReference>
<feature type="signal peptide" evidence="1">
    <location>
        <begin position="1"/>
        <end position="32"/>
    </location>
</feature>
<gene>
    <name evidence="2" type="ORF">J2W94_001850</name>
</gene>
<dbReference type="PROSITE" id="PS51257">
    <property type="entry name" value="PROKAR_LIPOPROTEIN"/>
    <property type="match status" value="1"/>
</dbReference>